<dbReference type="PANTHER" id="PTHR24251:SF37">
    <property type="entry name" value="CUB DOMAIN-CONTAINING PROTEIN"/>
    <property type="match status" value="1"/>
</dbReference>
<organism evidence="6 7">
    <name type="scientific">Lymnaea stagnalis</name>
    <name type="common">Great pond snail</name>
    <name type="synonym">Helix stagnalis</name>
    <dbReference type="NCBI Taxonomy" id="6523"/>
    <lineage>
        <taxon>Eukaryota</taxon>
        <taxon>Metazoa</taxon>
        <taxon>Spiralia</taxon>
        <taxon>Lophotrochozoa</taxon>
        <taxon>Mollusca</taxon>
        <taxon>Gastropoda</taxon>
        <taxon>Heterobranchia</taxon>
        <taxon>Euthyneura</taxon>
        <taxon>Panpulmonata</taxon>
        <taxon>Hygrophila</taxon>
        <taxon>Lymnaeoidea</taxon>
        <taxon>Lymnaeidae</taxon>
        <taxon>Lymnaea</taxon>
    </lineage>
</organism>
<dbReference type="SMART" id="SM00042">
    <property type="entry name" value="CUB"/>
    <property type="match status" value="1"/>
</dbReference>
<accession>A0AAV2HIS4</accession>
<evidence type="ECO:0000313" key="7">
    <source>
        <dbReference type="Proteomes" id="UP001497497"/>
    </source>
</evidence>
<dbReference type="InterPro" id="IPR000859">
    <property type="entry name" value="CUB_dom"/>
</dbReference>
<dbReference type="SUPFAM" id="SSF49854">
    <property type="entry name" value="Spermadhesin, CUB domain"/>
    <property type="match status" value="1"/>
</dbReference>
<sequence length="153" mass="16989">MKFVTPAVVLVFSPLLLTLLPGDVVAFSDCGGILNEKKGTVRSPGYPLNYPNDAACNWTIIAAVNEIIDMRFSMIDLDGNSFSCPDIVTVFDGDNWQATPIMRFCTLLNKTELDSLSIRSTGNKMYITFTSDYSNTRKGFISQFTAQGRIYFD</sequence>
<dbReference type="PANTHER" id="PTHR24251">
    <property type="entry name" value="OVOCHYMASE-RELATED"/>
    <property type="match status" value="1"/>
</dbReference>
<dbReference type="InterPro" id="IPR035914">
    <property type="entry name" value="Sperma_CUB_dom_sf"/>
</dbReference>
<protein>
    <recommendedName>
        <fullName evidence="5">CUB domain-containing protein</fullName>
    </recommendedName>
</protein>
<evidence type="ECO:0000259" key="5">
    <source>
        <dbReference type="PROSITE" id="PS01180"/>
    </source>
</evidence>
<comment type="caution">
    <text evidence="6">The sequence shown here is derived from an EMBL/GenBank/DDBJ whole genome shotgun (WGS) entry which is preliminary data.</text>
</comment>
<dbReference type="PROSITE" id="PS01180">
    <property type="entry name" value="CUB"/>
    <property type="match status" value="1"/>
</dbReference>
<dbReference type="Proteomes" id="UP001497497">
    <property type="component" value="Unassembled WGS sequence"/>
</dbReference>
<keyword evidence="7" id="KW-1185">Reference proteome</keyword>
<name>A0AAV2HIS4_LYMST</name>
<proteinExistence type="predicted"/>
<evidence type="ECO:0000313" key="6">
    <source>
        <dbReference type="EMBL" id="CAL1533941.1"/>
    </source>
</evidence>
<reference evidence="6 7" key="1">
    <citation type="submission" date="2024-04" db="EMBL/GenBank/DDBJ databases">
        <authorList>
            <consortium name="Genoscope - CEA"/>
            <person name="William W."/>
        </authorList>
    </citation>
    <scope>NUCLEOTIDE SEQUENCE [LARGE SCALE GENOMIC DNA]</scope>
</reference>
<keyword evidence="1" id="KW-0677">Repeat</keyword>
<evidence type="ECO:0000256" key="1">
    <source>
        <dbReference type="ARBA" id="ARBA00022737"/>
    </source>
</evidence>
<keyword evidence="4" id="KW-0732">Signal</keyword>
<dbReference type="Pfam" id="PF00431">
    <property type="entry name" value="CUB"/>
    <property type="match status" value="1"/>
</dbReference>
<feature type="signal peptide" evidence="4">
    <location>
        <begin position="1"/>
        <end position="26"/>
    </location>
</feature>
<evidence type="ECO:0000256" key="2">
    <source>
        <dbReference type="ARBA" id="ARBA00023157"/>
    </source>
</evidence>
<gene>
    <name evidence="6" type="ORF">GSLYS_00007901001</name>
</gene>
<dbReference type="CDD" id="cd00041">
    <property type="entry name" value="CUB"/>
    <property type="match status" value="1"/>
</dbReference>
<keyword evidence="2" id="KW-1015">Disulfide bond</keyword>
<dbReference type="EMBL" id="CAXITT010000156">
    <property type="protein sequence ID" value="CAL1533941.1"/>
    <property type="molecule type" value="Genomic_DNA"/>
</dbReference>
<feature type="domain" description="CUB" evidence="5">
    <location>
        <begin position="30"/>
        <end position="147"/>
    </location>
</feature>
<dbReference type="Gene3D" id="2.60.120.290">
    <property type="entry name" value="Spermadhesin, CUB domain"/>
    <property type="match status" value="1"/>
</dbReference>
<dbReference type="FunFam" id="2.60.120.290:FF:000013">
    <property type="entry name" value="Membrane frizzled-related protein"/>
    <property type="match status" value="1"/>
</dbReference>
<comment type="caution">
    <text evidence="3">Lacks conserved residue(s) required for the propagation of feature annotation.</text>
</comment>
<evidence type="ECO:0000256" key="3">
    <source>
        <dbReference type="PROSITE-ProRule" id="PRU00059"/>
    </source>
</evidence>
<feature type="chain" id="PRO_5043898210" description="CUB domain-containing protein" evidence="4">
    <location>
        <begin position="27"/>
        <end position="153"/>
    </location>
</feature>
<evidence type="ECO:0000256" key="4">
    <source>
        <dbReference type="SAM" id="SignalP"/>
    </source>
</evidence>
<dbReference type="AlphaFoldDB" id="A0AAV2HIS4"/>